<name>A0A5Q0GW51_SACSY</name>
<dbReference type="RefSeq" id="WP_033430842.1">
    <property type="nucleotide sequence ID" value="NZ_CP034550.1"/>
</dbReference>
<dbReference type="AlphaFoldDB" id="A0A5Q0GW51"/>
<keyword evidence="3" id="KW-1185">Reference proteome</keyword>
<evidence type="ECO:0000313" key="2">
    <source>
        <dbReference type="EMBL" id="QFZ18356.1"/>
    </source>
</evidence>
<sequence length="64" mass="6834">MDRRPPATAWHGSFDRPPSGRTRRGERSSAAWLPPDFVSEDHAAGPASSLANLAAYLEDGARGS</sequence>
<organism evidence="2 3">
    <name type="scientific">Saccharothrix syringae</name>
    <name type="common">Nocardiopsis syringae</name>
    <dbReference type="NCBI Taxonomy" id="103733"/>
    <lineage>
        <taxon>Bacteria</taxon>
        <taxon>Bacillati</taxon>
        <taxon>Actinomycetota</taxon>
        <taxon>Actinomycetes</taxon>
        <taxon>Pseudonocardiales</taxon>
        <taxon>Pseudonocardiaceae</taxon>
        <taxon>Saccharothrix</taxon>
    </lineage>
</organism>
<evidence type="ECO:0000313" key="3">
    <source>
        <dbReference type="Proteomes" id="UP000325787"/>
    </source>
</evidence>
<dbReference type="KEGG" id="ssyi:EKG83_13465"/>
<dbReference type="Proteomes" id="UP000325787">
    <property type="component" value="Chromosome"/>
</dbReference>
<protein>
    <submittedName>
        <fullName evidence="2">Uncharacterized protein</fullName>
    </submittedName>
</protein>
<gene>
    <name evidence="2" type="ORF">EKG83_13465</name>
</gene>
<dbReference type="EMBL" id="CP034550">
    <property type="protein sequence ID" value="QFZ18356.1"/>
    <property type="molecule type" value="Genomic_DNA"/>
</dbReference>
<accession>A0A5Q0GW51</accession>
<proteinExistence type="predicted"/>
<feature type="region of interest" description="Disordered" evidence="1">
    <location>
        <begin position="1"/>
        <end position="29"/>
    </location>
</feature>
<evidence type="ECO:0000256" key="1">
    <source>
        <dbReference type="SAM" id="MobiDB-lite"/>
    </source>
</evidence>
<reference evidence="3" key="1">
    <citation type="journal article" date="2021" name="Curr. Microbiol.">
        <title>Complete genome of nocamycin-producing strain Saccharothrix syringae NRRL B-16468 reveals the biosynthetic potential for secondary metabolites.</title>
        <authorList>
            <person name="Mo X."/>
            <person name="Yang S."/>
        </authorList>
    </citation>
    <scope>NUCLEOTIDE SEQUENCE [LARGE SCALE GENOMIC DNA]</scope>
    <source>
        <strain evidence="3">ATCC 51364 / DSM 43886 / JCM 6844 / KCTC 9398 / NBRC 14523 / NRRL B-16468 / INA 2240</strain>
    </source>
</reference>